<dbReference type="InterPro" id="IPR004476">
    <property type="entry name" value="RNase_II/RNase_R"/>
</dbReference>
<gene>
    <name evidence="12" type="primary">rnb</name>
    <name evidence="12" type="ORF">TGUWTKB_5180</name>
</gene>
<keyword evidence="8" id="KW-0694">RNA-binding</keyword>
<evidence type="ECO:0000256" key="6">
    <source>
        <dbReference type="ARBA" id="ARBA00022801"/>
    </source>
</evidence>
<evidence type="ECO:0000313" key="12">
    <source>
        <dbReference type="EMBL" id="BAP58744.1"/>
    </source>
</evidence>
<dbReference type="PANTHER" id="PTHR23355">
    <property type="entry name" value="RIBONUCLEASE"/>
    <property type="match status" value="1"/>
</dbReference>
<organism evidence="12 13">
    <name type="scientific">Candidatus Tachikawaea gelatinosa</name>
    <dbReference type="NCBI Taxonomy" id="1410383"/>
    <lineage>
        <taxon>Bacteria</taxon>
        <taxon>Pseudomonadati</taxon>
        <taxon>Pseudomonadota</taxon>
        <taxon>Gammaproteobacteria</taxon>
        <taxon>Enterobacterales</taxon>
        <taxon>Enterobacteriaceae</taxon>
        <taxon>Candidatus Tachikawaea</taxon>
    </lineage>
</organism>
<dbReference type="Gene3D" id="2.40.50.140">
    <property type="entry name" value="Nucleic acid-binding proteins"/>
    <property type="match status" value="2"/>
</dbReference>
<evidence type="ECO:0000259" key="11">
    <source>
        <dbReference type="SMART" id="SM00955"/>
    </source>
</evidence>
<dbReference type="OrthoDB" id="9764149at2"/>
<dbReference type="Pfam" id="PF00575">
    <property type="entry name" value="S1"/>
    <property type="match status" value="1"/>
</dbReference>
<keyword evidence="13" id="KW-1185">Reference proteome</keyword>
<evidence type="ECO:0000256" key="1">
    <source>
        <dbReference type="ARBA" id="ARBA00001849"/>
    </source>
</evidence>
<comment type="catalytic activity">
    <reaction evidence="1">
        <text>Exonucleolytic cleavage in the 3'- to 5'-direction to yield nucleoside 5'-phosphates.</text>
        <dbReference type="EC" id="3.1.13.1"/>
    </reaction>
</comment>
<dbReference type="Gene3D" id="2.40.50.640">
    <property type="match status" value="1"/>
</dbReference>
<dbReference type="PROSITE" id="PS01175">
    <property type="entry name" value="RIBONUCLEASE_II"/>
    <property type="match status" value="1"/>
</dbReference>
<dbReference type="InterPro" id="IPR022966">
    <property type="entry name" value="RNase_II/R_CS"/>
</dbReference>
<evidence type="ECO:0000313" key="13">
    <source>
        <dbReference type="Proteomes" id="UP000031627"/>
    </source>
</evidence>
<keyword evidence="4" id="KW-0963">Cytoplasm</keyword>
<evidence type="ECO:0000256" key="5">
    <source>
        <dbReference type="ARBA" id="ARBA00022722"/>
    </source>
</evidence>
<keyword evidence="6" id="KW-0378">Hydrolase</keyword>
<dbReference type="HOGENOM" id="CLU_002333_7_3_6"/>
<dbReference type="SMART" id="SM00955">
    <property type="entry name" value="RNB"/>
    <property type="match status" value="1"/>
</dbReference>
<dbReference type="InterPro" id="IPR012340">
    <property type="entry name" value="NA-bd_OB-fold"/>
</dbReference>
<comment type="similarity">
    <text evidence="3">Belongs to the RNR ribonuclease family. RNase II subfamily.</text>
</comment>
<protein>
    <recommendedName>
        <fullName evidence="9">Exoribonuclease II</fullName>
        <ecNumber evidence="9">3.1.13.1</ecNumber>
    </recommendedName>
</protein>
<accession>A0A090AM61</accession>
<evidence type="ECO:0000256" key="3">
    <source>
        <dbReference type="ARBA" id="ARBA00009925"/>
    </source>
</evidence>
<feature type="domain" description="S1 motif" evidence="10">
    <location>
        <begin position="564"/>
        <end position="648"/>
    </location>
</feature>
<feature type="domain" description="RNB" evidence="11">
    <location>
        <begin position="191"/>
        <end position="522"/>
    </location>
</feature>
<dbReference type="KEGG" id="sbw:TGUWTKB_5180"/>
<evidence type="ECO:0000256" key="8">
    <source>
        <dbReference type="ARBA" id="ARBA00022884"/>
    </source>
</evidence>
<keyword evidence="5" id="KW-0540">Nuclease</keyword>
<name>A0A090AM61_9ENTR</name>
<dbReference type="GO" id="GO:0006402">
    <property type="term" value="P:mRNA catabolic process"/>
    <property type="evidence" value="ECO:0007669"/>
    <property type="project" value="TreeGrafter"/>
</dbReference>
<dbReference type="InterPro" id="IPR050180">
    <property type="entry name" value="RNR_Ribonuclease"/>
</dbReference>
<dbReference type="AlphaFoldDB" id="A0A090AM61"/>
<proteinExistence type="inferred from homology"/>
<dbReference type="GO" id="GO:0008859">
    <property type="term" value="F:exoribonuclease II activity"/>
    <property type="evidence" value="ECO:0007669"/>
    <property type="project" value="UniProtKB-UniRule"/>
</dbReference>
<dbReference type="EC" id="3.1.13.1" evidence="9"/>
<dbReference type="NCBIfam" id="TIGR00358">
    <property type="entry name" value="3_prime_RNase"/>
    <property type="match status" value="1"/>
</dbReference>
<keyword evidence="7" id="KW-0269">Exonuclease</keyword>
<reference evidence="12 13" key="2">
    <citation type="journal article" date="2014" name="Curr. Biol.">
        <title>Symbiont-Supplemented Maternal Investment Underpinning Host's Ecological Adaptation.</title>
        <authorList>
            <person name="Kaiwa N."/>
            <person name="Hosokawa T."/>
            <person name="Nikoh N."/>
            <person name="Tanahashi M."/>
            <person name="Moriyama M."/>
            <person name="Meng X.Y."/>
            <person name="Maeda T."/>
            <person name="Yamaguchi K."/>
            <person name="Shigenobu S."/>
            <person name="Ito M."/>
            <person name="Fukatsu T."/>
        </authorList>
    </citation>
    <scope>NUCLEOTIDE SEQUENCE [LARGE SCALE GENOMIC DNA]</scope>
    <source>
        <strain evidence="12 13">UwTKB</strain>
    </source>
</reference>
<dbReference type="InterPro" id="IPR001900">
    <property type="entry name" value="RNase_II/R"/>
</dbReference>
<dbReference type="InterPro" id="IPR003029">
    <property type="entry name" value="S1_domain"/>
</dbReference>
<evidence type="ECO:0000256" key="9">
    <source>
        <dbReference type="NCBIfam" id="TIGR02062"/>
    </source>
</evidence>
<comment type="subcellular location">
    <subcellularLocation>
        <location evidence="2">Cytoplasm</location>
    </subcellularLocation>
</comment>
<dbReference type="Proteomes" id="UP000031627">
    <property type="component" value="Chromosome"/>
</dbReference>
<evidence type="ECO:0000256" key="4">
    <source>
        <dbReference type="ARBA" id="ARBA00022490"/>
    </source>
</evidence>
<evidence type="ECO:0000259" key="10">
    <source>
        <dbReference type="SMART" id="SM00316"/>
    </source>
</evidence>
<dbReference type="STRING" id="1410383.TGUWTKB_5180"/>
<dbReference type="SMART" id="SM00316">
    <property type="entry name" value="S1"/>
    <property type="match status" value="1"/>
</dbReference>
<dbReference type="RefSeq" id="WP_041063309.1">
    <property type="nucleotide sequence ID" value="NZ_AP014521.1"/>
</dbReference>
<dbReference type="EMBL" id="AP014521">
    <property type="protein sequence ID" value="BAP58744.1"/>
    <property type="molecule type" value="Genomic_DNA"/>
</dbReference>
<dbReference type="SUPFAM" id="SSF50249">
    <property type="entry name" value="Nucleic acid-binding proteins"/>
    <property type="match status" value="4"/>
</dbReference>
<dbReference type="Pfam" id="PF00773">
    <property type="entry name" value="RNB"/>
    <property type="match status" value="1"/>
</dbReference>
<evidence type="ECO:0000256" key="7">
    <source>
        <dbReference type="ARBA" id="ARBA00022839"/>
    </source>
</evidence>
<dbReference type="Pfam" id="PF08206">
    <property type="entry name" value="OB_RNB"/>
    <property type="match status" value="1"/>
</dbReference>
<sequence>MLHDNPILIKLKNKFKENFLRIEGTVKKNNKGYCSLETVHQKSFFIPSSLKNKVMNGDKITALVYLSENCNKAEPEKLIEPFLKRFVGQIKKENNRFFIYATYKYQKEKIICFLNNNVQKKMLKTGDWLIAEMCGHPLNGNDYFYAKLITFIARETNYLVPWLVTLSRYDVEYKDLNIVTEKKILDISNKRIDLTHLDFITIDNSNTEDIDDALYIEEISKEVFCLTIAIADPTAYFSKNSEVDKTAEKRAFTYYFPGFNIPMLPYQLSENLCSLKPSLLRSALVCRVKINKIGTIINNSIEFFLAWIKSKEKLAYYDVSNFLEKKNSKKEVVFHKKVIHQLKLLYSFYLIRRKWRYENTLILKSAPEYRFSMNEKGKITNIFVEYRRTANYIVEEAMIIANICAGKFLKDKLGFGIYNIYTGFDDAHIEEVVQILLKNGIQTNNYDITTVKGFCKIYRQLNNQKNQYLLRYIRKFQNFQEIKTKSGPHFGLGTNSYATWTSPIRKYSDLINHRLIKSVIFNNKVECPKESIVKKIHERRRMYRVVEREIKNWLYAQYISSINNKNYIFKAEIISILRFGIRVCLIENGAIAFIPLSFIVNKNDFLFVNNKQGILYLKKKILYKISDIIYVKIHEVKLDTNNIVVKPSI</sequence>
<dbReference type="InterPro" id="IPR013223">
    <property type="entry name" value="RNase_B_OB_dom"/>
</dbReference>
<evidence type="ECO:0000256" key="2">
    <source>
        <dbReference type="ARBA" id="ARBA00004496"/>
    </source>
</evidence>
<dbReference type="InterPro" id="IPR011804">
    <property type="entry name" value="RNase_II"/>
</dbReference>
<dbReference type="GO" id="GO:0003723">
    <property type="term" value="F:RNA binding"/>
    <property type="evidence" value="ECO:0007669"/>
    <property type="project" value="UniProtKB-KW"/>
</dbReference>
<reference evidence="13" key="1">
    <citation type="submission" date="2013-11" db="EMBL/GenBank/DDBJ databases">
        <title>Symbiont-containing voluminous jelly as an extraordinary maternal gift for overwintering insect nymphs.</title>
        <authorList>
            <person name="Kaiwa N."/>
            <person name="Hosokawa T."/>
            <person name="Nikoh N."/>
            <person name="Meng X.Y."/>
            <person name="Tanahashi M."/>
            <person name="Moriyama M."/>
            <person name="Maeda T."/>
            <person name="Yamaguchi K."/>
            <person name="Shigenobu S."/>
            <person name="Ito M."/>
            <person name="Fukatsu T."/>
        </authorList>
    </citation>
    <scope>NUCLEOTIDE SEQUENCE [LARGE SCALE GENOMIC DNA]</scope>
    <source>
        <strain evidence="13">UwTKB</strain>
    </source>
</reference>
<dbReference type="GO" id="GO:0005829">
    <property type="term" value="C:cytosol"/>
    <property type="evidence" value="ECO:0007669"/>
    <property type="project" value="TreeGrafter"/>
</dbReference>
<dbReference type="PANTHER" id="PTHR23355:SF37">
    <property type="entry name" value="EXORIBONUCLEASE 2"/>
    <property type="match status" value="1"/>
</dbReference>
<dbReference type="NCBIfam" id="NF003455">
    <property type="entry name" value="PRK05054.1"/>
    <property type="match status" value="1"/>
</dbReference>
<dbReference type="NCBIfam" id="TIGR02062">
    <property type="entry name" value="RNase_B"/>
    <property type="match status" value="1"/>
</dbReference>